<comment type="caution">
    <text evidence="1">The sequence shown here is derived from an EMBL/GenBank/DDBJ whole genome shotgun (WGS) entry which is preliminary data.</text>
</comment>
<proteinExistence type="predicted"/>
<sequence>MGMNPSRFDRWPKPDRVRHVWVFGPARADRPHQGLVLEWKRDGYDWAARVVWVIDRDETAADEPPYVVAWVPRRLLDPVRSDPNETGPHRSRR</sequence>
<name>A0ABP4WEY8_9ACTN</name>
<evidence type="ECO:0000313" key="2">
    <source>
        <dbReference type="Proteomes" id="UP001501057"/>
    </source>
</evidence>
<evidence type="ECO:0008006" key="3">
    <source>
        <dbReference type="Google" id="ProtNLM"/>
    </source>
</evidence>
<protein>
    <recommendedName>
        <fullName evidence="3">DUF1653 domain-containing protein</fullName>
    </recommendedName>
</protein>
<gene>
    <name evidence="1" type="ORF">GCM10009710_33820</name>
</gene>
<dbReference type="EMBL" id="BAAAME010000008">
    <property type="protein sequence ID" value="GAA1751328.1"/>
    <property type="molecule type" value="Genomic_DNA"/>
</dbReference>
<keyword evidence="2" id="KW-1185">Reference proteome</keyword>
<evidence type="ECO:0000313" key="1">
    <source>
        <dbReference type="EMBL" id="GAA1751328.1"/>
    </source>
</evidence>
<dbReference type="Proteomes" id="UP001501057">
    <property type="component" value="Unassembled WGS sequence"/>
</dbReference>
<organism evidence="1 2">
    <name type="scientific">Aeromicrobium alkaliterrae</name>
    <dbReference type="NCBI Taxonomy" id="302168"/>
    <lineage>
        <taxon>Bacteria</taxon>
        <taxon>Bacillati</taxon>
        <taxon>Actinomycetota</taxon>
        <taxon>Actinomycetes</taxon>
        <taxon>Propionibacteriales</taxon>
        <taxon>Nocardioidaceae</taxon>
        <taxon>Aeromicrobium</taxon>
    </lineage>
</organism>
<accession>A0ABP4WEY8</accession>
<reference evidence="2" key="1">
    <citation type="journal article" date="2019" name="Int. J. Syst. Evol. Microbiol.">
        <title>The Global Catalogue of Microorganisms (GCM) 10K type strain sequencing project: providing services to taxonomists for standard genome sequencing and annotation.</title>
        <authorList>
            <consortium name="The Broad Institute Genomics Platform"/>
            <consortium name="The Broad Institute Genome Sequencing Center for Infectious Disease"/>
            <person name="Wu L."/>
            <person name="Ma J."/>
        </authorList>
    </citation>
    <scope>NUCLEOTIDE SEQUENCE [LARGE SCALE GENOMIC DNA]</scope>
    <source>
        <strain evidence="2">JCM 13518</strain>
    </source>
</reference>